<evidence type="ECO:0000256" key="2">
    <source>
        <dbReference type="SAM" id="Phobius"/>
    </source>
</evidence>
<dbReference type="EMBL" id="PDXD01000058">
    <property type="protein sequence ID" value="RYN66695.1"/>
    <property type="molecule type" value="Genomic_DNA"/>
</dbReference>
<proteinExistence type="predicted"/>
<name>A0A177E316_ALTAL</name>
<feature type="compositionally biased region" description="Low complexity" evidence="1">
    <location>
        <begin position="184"/>
        <end position="195"/>
    </location>
</feature>
<protein>
    <submittedName>
        <fullName evidence="3">Uncharacterized protein</fullName>
    </submittedName>
</protein>
<dbReference type="EMBL" id="KV441469">
    <property type="protein sequence ID" value="OAG26373.1"/>
    <property type="molecule type" value="Genomic_DNA"/>
</dbReference>
<evidence type="ECO:0000313" key="5">
    <source>
        <dbReference type="Proteomes" id="UP000077248"/>
    </source>
</evidence>
<feature type="compositionally biased region" description="Polar residues" evidence="1">
    <location>
        <begin position="196"/>
        <end position="205"/>
    </location>
</feature>
<reference evidence="4" key="3">
    <citation type="journal article" date="2019" name="J. ISSAAS">
        <title>Genomics, evolutionary history and diagnostics of the Alternaria alternata species group including apple and Asian pear pathotypes.</title>
        <authorList>
            <person name="Armitage A.D."/>
            <person name="Cockerton H.M."/>
            <person name="Sreenivasaprasad S."/>
            <person name="Woodhall J."/>
            <person name="Lane C."/>
            <person name="Harrison R.J."/>
            <person name="Clarkson J.P."/>
        </authorList>
    </citation>
    <scope>NUCLEOTIDE SEQUENCE</scope>
    <source>
        <strain evidence="4">FERA 1177</strain>
    </source>
</reference>
<keyword evidence="2" id="KW-1133">Transmembrane helix</keyword>
<dbReference type="KEGG" id="aalt:CC77DRAFT_43972"/>
<dbReference type="Proteomes" id="UP000291422">
    <property type="component" value="Unassembled WGS sequence"/>
</dbReference>
<gene>
    <name evidence="4" type="ORF">AA0117_g11799</name>
    <name evidence="3" type="ORF">CC77DRAFT_43972</name>
</gene>
<reference evidence="6" key="2">
    <citation type="journal article" date="2019" name="bioRxiv">
        <title>Genomics, evolutionary history and diagnostics of the Alternaria alternata species group including apple and Asian pear pathotypes.</title>
        <authorList>
            <person name="Armitage A.D."/>
            <person name="Cockerton H.M."/>
            <person name="Sreenivasaprasad S."/>
            <person name="Woodhall J.W."/>
            <person name="Lane C.R."/>
            <person name="Harrison R.J."/>
            <person name="Clarkson J.P."/>
        </authorList>
    </citation>
    <scope>NUCLEOTIDE SEQUENCE [LARGE SCALE GENOMIC DNA]</scope>
    <source>
        <strain evidence="6">FERA 1177</strain>
    </source>
</reference>
<evidence type="ECO:0000313" key="6">
    <source>
        <dbReference type="Proteomes" id="UP000291422"/>
    </source>
</evidence>
<dbReference type="OMA" id="EHIERMD"/>
<keyword evidence="2" id="KW-0812">Transmembrane</keyword>
<keyword evidence="2" id="KW-0472">Membrane</keyword>
<feature type="region of interest" description="Disordered" evidence="1">
    <location>
        <begin position="174"/>
        <end position="220"/>
    </location>
</feature>
<organism evidence="3 5">
    <name type="scientific">Alternaria alternata</name>
    <name type="common">Alternaria rot fungus</name>
    <name type="synonym">Torula alternata</name>
    <dbReference type="NCBI Taxonomy" id="5599"/>
    <lineage>
        <taxon>Eukaryota</taxon>
        <taxon>Fungi</taxon>
        <taxon>Dikarya</taxon>
        <taxon>Ascomycota</taxon>
        <taxon>Pezizomycotina</taxon>
        <taxon>Dothideomycetes</taxon>
        <taxon>Pleosporomycetidae</taxon>
        <taxon>Pleosporales</taxon>
        <taxon>Pleosporineae</taxon>
        <taxon>Pleosporaceae</taxon>
        <taxon>Alternaria</taxon>
        <taxon>Alternaria sect. Alternaria</taxon>
        <taxon>Alternaria alternata complex</taxon>
    </lineage>
</organism>
<dbReference type="VEuPathDB" id="FungiDB:CC77DRAFT_43972"/>
<evidence type="ECO:0000313" key="3">
    <source>
        <dbReference type="EMBL" id="OAG26373.1"/>
    </source>
</evidence>
<evidence type="ECO:0000313" key="4">
    <source>
        <dbReference type="EMBL" id="RYN66695.1"/>
    </source>
</evidence>
<keyword evidence="5" id="KW-1185">Reference proteome</keyword>
<sequence length="267" mass="29375">MSLVAISLPTLWLAPPPGFAASSHDPNIEPAFIAISAIFASLVVVLVAVILSKKNRGSFLDDTSEHIERMDKHLKISGPLEDVLRRNNATDHQPRPRLWSGFSSSNSDIVRRDHEVEDKEAEAAAASRGAFELASKPVRTPIFHIIAPHPPNAVGLEVRPRLFLQGHGLPTRDVYLPPPRIPQSGNYSGSSSKNNALLQTHSAHTASRHPHSEFGDDSTVVGDKAEVETLRSDLNFPDTDSDNASYDERQWKLMDNKALGLLGRHWE</sequence>
<dbReference type="AlphaFoldDB" id="A0A177E316"/>
<dbReference type="Proteomes" id="UP000077248">
    <property type="component" value="Unassembled WGS sequence"/>
</dbReference>
<dbReference type="RefSeq" id="XP_018391794.1">
    <property type="nucleotide sequence ID" value="XM_018531692.1"/>
</dbReference>
<dbReference type="GeneID" id="29117286"/>
<accession>A0A177E316</accession>
<evidence type="ECO:0000256" key="1">
    <source>
        <dbReference type="SAM" id="MobiDB-lite"/>
    </source>
</evidence>
<feature type="transmembrane region" description="Helical" evidence="2">
    <location>
        <begin position="30"/>
        <end position="51"/>
    </location>
</feature>
<reference evidence="3 5" key="1">
    <citation type="submission" date="2016-05" db="EMBL/GenBank/DDBJ databases">
        <title>Comparative analysis of secretome profiles of manganese(II)-oxidizing ascomycete fungi.</title>
        <authorList>
            <consortium name="DOE Joint Genome Institute"/>
            <person name="Zeiner C.A."/>
            <person name="Purvine S.O."/>
            <person name="Zink E.M."/>
            <person name="Wu S."/>
            <person name="Pasa-Tolic L."/>
            <person name="Chaput D.L."/>
            <person name="Haridas S."/>
            <person name="Grigoriev I.V."/>
            <person name="Santelli C.M."/>
            <person name="Hansel C.M."/>
        </authorList>
    </citation>
    <scope>NUCLEOTIDE SEQUENCE [LARGE SCALE GENOMIC DNA]</scope>
    <source>
        <strain evidence="3 5">SRC1lrK2f</strain>
    </source>
</reference>